<dbReference type="Proteomes" id="UP001151699">
    <property type="component" value="Chromosome X"/>
</dbReference>
<gene>
    <name evidence="1" type="ORF">Bhyg_11932</name>
</gene>
<organism evidence="1 2">
    <name type="scientific">Pseudolycoriella hygida</name>
    <dbReference type="NCBI Taxonomy" id="35572"/>
    <lineage>
        <taxon>Eukaryota</taxon>
        <taxon>Metazoa</taxon>
        <taxon>Ecdysozoa</taxon>
        <taxon>Arthropoda</taxon>
        <taxon>Hexapoda</taxon>
        <taxon>Insecta</taxon>
        <taxon>Pterygota</taxon>
        <taxon>Neoptera</taxon>
        <taxon>Endopterygota</taxon>
        <taxon>Diptera</taxon>
        <taxon>Nematocera</taxon>
        <taxon>Sciaroidea</taxon>
        <taxon>Sciaridae</taxon>
        <taxon>Pseudolycoriella</taxon>
    </lineage>
</organism>
<proteinExistence type="predicted"/>
<protein>
    <submittedName>
        <fullName evidence="1">Uncharacterized protein</fullName>
    </submittedName>
</protein>
<keyword evidence="2" id="KW-1185">Reference proteome</keyword>
<evidence type="ECO:0000313" key="2">
    <source>
        <dbReference type="Proteomes" id="UP001151699"/>
    </source>
</evidence>
<feature type="non-terminal residue" evidence="1">
    <location>
        <position position="1"/>
    </location>
</feature>
<dbReference type="AlphaFoldDB" id="A0A9Q0MYP1"/>
<sequence length="116" mass="13373">MFIYNEIFYDLILLELKEFILALFCLSFTQKALHLTPIMAMPVQMTYEHNNHSLPRIKAYLSNPCGYEDTVSEIDSTDNPPQFELENKDVKFYLGNIKKSAKTGLSDFSSGYLSNF</sequence>
<reference evidence="1" key="1">
    <citation type="submission" date="2022-07" db="EMBL/GenBank/DDBJ databases">
        <authorList>
            <person name="Trinca V."/>
            <person name="Uliana J.V.C."/>
            <person name="Torres T.T."/>
            <person name="Ward R.J."/>
            <person name="Monesi N."/>
        </authorList>
    </citation>
    <scope>NUCLEOTIDE SEQUENCE</scope>
    <source>
        <strain evidence="1">HSMRA1968</strain>
        <tissue evidence="1">Whole embryos</tissue>
    </source>
</reference>
<evidence type="ECO:0000313" key="1">
    <source>
        <dbReference type="EMBL" id="KAJ6639192.1"/>
    </source>
</evidence>
<accession>A0A9Q0MYP1</accession>
<name>A0A9Q0MYP1_9DIPT</name>
<comment type="caution">
    <text evidence="1">The sequence shown here is derived from an EMBL/GenBank/DDBJ whole genome shotgun (WGS) entry which is preliminary data.</text>
</comment>
<dbReference type="EMBL" id="WJQU01000003">
    <property type="protein sequence ID" value="KAJ6639192.1"/>
    <property type="molecule type" value="Genomic_DNA"/>
</dbReference>